<gene>
    <name evidence="1" type="ORF">U0042_29725</name>
</gene>
<evidence type="ECO:0000313" key="2">
    <source>
        <dbReference type="Proteomes" id="UP001325479"/>
    </source>
</evidence>
<name>A0ABZ0WLB1_9BURK</name>
<proteinExistence type="predicted"/>
<dbReference type="Pfam" id="PF11769">
    <property type="entry name" value="DUF3313"/>
    <property type="match status" value="1"/>
</dbReference>
<dbReference type="InterPro" id="IPR021747">
    <property type="entry name" value="DUF3313"/>
</dbReference>
<protein>
    <submittedName>
        <fullName evidence="1">DUF3313 domain-containing protein</fullName>
    </submittedName>
</protein>
<dbReference type="EMBL" id="CP139965">
    <property type="protein sequence ID" value="WQD78139.1"/>
    <property type="molecule type" value="Genomic_DNA"/>
</dbReference>
<keyword evidence="2" id="KW-1185">Reference proteome</keyword>
<dbReference type="PROSITE" id="PS51257">
    <property type="entry name" value="PROKAR_LIPOPROTEIN"/>
    <property type="match status" value="1"/>
</dbReference>
<organism evidence="1 2">
    <name type="scientific">Paraburkholderia kururiensis</name>
    <dbReference type="NCBI Taxonomy" id="984307"/>
    <lineage>
        <taxon>Bacteria</taxon>
        <taxon>Pseudomonadati</taxon>
        <taxon>Pseudomonadota</taxon>
        <taxon>Betaproteobacteria</taxon>
        <taxon>Burkholderiales</taxon>
        <taxon>Burkholderiaceae</taxon>
        <taxon>Paraburkholderia</taxon>
    </lineage>
</organism>
<reference evidence="1 2" key="1">
    <citation type="submission" date="2023-12" db="EMBL/GenBank/DDBJ databases">
        <title>Genome sequencing and assembly of bacterial species from a model synthetic community.</title>
        <authorList>
            <person name="Hogle S.L."/>
        </authorList>
    </citation>
    <scope>NUCLEOTIDE SEQUENCE [LARGE SCALE GENOMIC DNA]</scope>
    <source>
        <strain evidence="1 2">HAMBI 2494</strain>
    </source>
</reference>
<sequence>MKKSGQTGRLAAAVACLGITLAGCSNVQPAKYAGIASSSSLRADAQGKSWRVPYEYTSQVNWSAYRSVILEPVAVYQGADHQFGDMSTTDKSALASYMQTTFAKKLRTRFNLADTPAPNTLRLKLTLTGGDTTTPVISTLSRFDIAGGLYNGVQAVRGREGALTGYVMYAVEIYDASTNRLLRAYVSKQYPNPMNIGASFGSLGAAKTGIDKGADALVAQLD</sequence>
<accession>A0ABZ0WLB1</accession>
<dbReference type="Proteomes" id="UP001325479">
    <property type="component" value="Chromosome"/>
</dbReference>
<dbReference type="RefSeq" id="WP_114811220.1">
    <property type="nucleotide sequence ID" value="NZ_CP139965.1"/>
</dbReference>
<evidence type="ECO:0000313" key="1">
    <source>
        <dbReference type="EMBL" id="WQD78139.1"/>
    </source>
</evidence>